<evidence type="ECO:0000256" key="4">
    <source>
        <dbReference type="ARBA" id="ARBA00022729"/>
    </source>
</evidence>
<name>A0A5N7IT50_9CLOT</name>
<evidence type="ECO:0000256" key="8">
    <source>
        <dbReference type="SAM" id="SignalP"/>
    </source>
</evidence>
<keyword evidence="3" id="KW-0309">Germination</keyword>
<feature type="chain" id="PRO_5038765252" evidence="8">
    <location>
        <begin position="23"/>
        <end position="372"/>
    </location>
</feature>
<evidence type="ECO:0000313" key="12">
    <source>
        <dbReference type="Proteomes" id="UP000342249"/>
    </source>
</evidence>
<dbReference type="NCBIfam" id="TIGR02887">
    <property type="entry name" value="spore_ger_x_C"/>
    <property type="match status" value="1"/>
</dbReference>
<dbReference type="EMBL" id="SPSF01000044">
    <property type="protein sequence ID" value="MPQ64122.1"/>
    <property type="molecule type" value="Genomic_DNA"/>
</dbReference>
<dbReference type="PANTHER" id="PTHR35789:SF1">
    <property type="entry name" value="SPORE GERMINATION PROTEIN B3"/>
    <property type="match status" value="1"/>
</dbReference>
<dbReference type="Pfam" id="PF05504">
    <property type="entry name" value="Spore_GerAC"/>
    <property type="match status" value="1"/>
</dbReference>
<evidence type="ECO:0000256" key="3">
    <source>
        <dbReference type="ARBA" id="ARBA00022544"/>
    </source>
</evidence>
<dbReference type="RefSeq" id="WP_152753476.1">
    <property type="nucleotide sequence ID" value="NZ_SPSE01000045.1"/>
</dbReference>
<sequence>MRKYKKILLIICLIINCFNMSACFSYRDINRVLFVTALVIDVDQSGNPVTYTEAFKGIKAASTEGMDERILFNGKGKTLFEAIRDMNSTSSYKLNYTQNKVIIFTQRAAEHGLDNFVDLLSRDQELLVRPYIAVYPGDPQKLMGLKITQEKYIGFFITELIQNIGASPRAVILTLNDYLNKRVAGEKTAVLTIIDMPKDSLEPKLQINGGAVIKDDKMVSILESTEGLGYNFLKNTLSSGILEVTNPCDINKFVTLEIVKSKTKTEVNYSDNIVHFKKKIKVKVDFGEAQKSIILTKKNVAKMEETAEDNIKKACNILFSKYKDKGIDIFEISDEFYRKYPNVKIPNIIKKTELKVEVDVEIMTAGDDKNFH</sequence>
<keyword evidence="4 8" id="KW-0732">Signal</keyword>
<dbReference type="InterPro" id="IPR046953">
    <property type="entry name" value="Spore_GerAC-like_C"/>
</dbReference>
<keyword evidence="6" id="KW-0564">Palmitate</keyword>
<evidence type="ECO:0000256" key="2">
    <source>
        <dbReference type="ARBA" id="ARBA00007886"/>
    </source>
</evidence>
<keyword evidence="5" id="KW-0472">Membrane</keyword>
<evidence type="ECO:0000256" key="7">
    <source>
        <dbReference type="ARBA" id="ARBA00023288"/>
    </source>
</evidence>
<dbReference type="GO" id="GO:0016020">
    <property type="term" value="C:membrane"/>
    <property type="evidence" value="ECO:0007669"/>
    <property type="project" value="UniProtKB-SubCell"/>
</dbReference>
<reference evidence="11 12" key="1">
    <citation type="journal article" date="2019" name="Lett. Appl. Microbiol.">
        <title>A case of 'blown pack' spoilage of vacuum-packaged pork likely associated with Clostridium estertheticum in Canada.</title>
        <authorList>
            <person name="Zhang P."/>
            <person name="Ward P."/>
            <person name="McMullen L.M."/>
            <person name="Yang X."/>
        </authorList>
    </citation>
    <scope>NUCLEOTIDE SEQUENCE [LARGE SCALE GENOMIC DNA]</scope>
    <source>
        <strain evidence="11 12">MA19</strain>
    </source>
</reference>
<dbReference type="Proteomes" id="UP000342249">
    <property type="component" value="Unassembled WGS sequence"/>
</dbReference>
<dbReference type="InterPro" id="IPR008844">
    <property type="entry name" value="Spore_GerAC-like"/>
</dbReference>
<feature type="domain" description="Spore germination protein N-terminal" evidence="10">
    <location>
        <begin position="26"/>
        <end position="195"/>
    </location>
</feature>
<dbReference type="PANTHER" id="PTHR35789">
    <property type="entry name" value="SPORE GERMINATION PROTEIN B3"/>
    <property type="match status" value="1"/>
</dbReference>
<evidence type="ECO:0000259" key="10">
    <source>
        <dbReference type="Pfam" id="PF25198"/>
    </source>
</evidence>
<evidence type="ECO:0000256" key="6">
    <source>
        <dbReference type="ARBA" id="ARBA00023139"/>
    </source>
</evidence>
<evidence type="ECO:0000259" key="9">
    <source>
        <dbReference type="Pfam" id="PF05504"/>
    </source>
</evidence>
<feature type="signal peptide" evidence="8">
    <location>
        <begin position="1"/>
        <end position="22"/>
    </location>
</feature>
<evidence type="ECO:0000256" key="1">
    <source>
        <dbReference type="ARBA" id="ARBA00004635"/>
    </source>
</evidence>
<dbReference type="GO" id="GO:0009847">
    <property type="term" value="P:spore germination"/>
    <property type="evidence" value="ECO:0007669"/>
    <property type="project" value="InterPro"/>
</dbReference>
<protein>
    <submittedName>
        <fullName evidence="11">Ger(X)C family spore germination protein</fullName>
    </submittedName>
</protein>
<proteinExistence type="inferred from homology"/>
<gene>
    <name evidence="11" type="ORF">E4V82_18705</name>
</gene>
<dbReference type="Pfam" id="PF25198">
    <property type="entry name" value="Spore_GerAC_N"/>
    <property type="match status" value="1"/>
</dbReference>
<feature type="domain" description="Spore germination GerAC-like C-terminal" evidence="9">
    <location>
        <begin position="208"/>
        <end position="365"/>
    </location>
</feature>
<keyword evidence="7" id="KW-0449">Lipoprotein</keyword>
<dbReference type="AlphaFoldDB" id="A0A5N7IT50"/>
<dbReference type="InterPro" id="IPR038501">
    <property type="entry name" value="Spore_GerAC_C_sf"/>
</dbReference>
<dbReference type="Gene3D" id="3.30.300.210">
    <property type="entry name" value="Nutrient germinant receptor protein C, domain 3"/>
    <property type="match status" value="1"/>
</dbReference>
<dbReference type="InterPro" id="IPR057336">
    <property type="entry name" value="GerAC_N"/>
</dbReference>
<evidence type="ECO:0000256" key="5">
    <source>
        <dbReference type="ARBA" id="ARBA00023136"/>
    </source>
</evidence>
<organism evidence="11 12">
    <name type="scientific">Clostridium estertheticum</name>
    <dbReference type="NCBI Taxonomy" id="238834"/>
    <lineage>
        <taxon>Bacteria</taxon>
        <taxon>Bacillati</taxon>
        <taxon>Bacillota</taxon>
        <taxon>Clostridia</taxon>
        <taxon>Eubacteriales</taxon>
        <taxon>Clostridiaceae</taxon>
        <taxon>Clostridium</taxon>
    </lineage>
</organism>
<evidence type="ECO:0000313" key="11">
    <source>
        <dbReference type="EMBL" id="MPQ64122.1"/>
    </source>
</evidence>
<comment type="similarity">
    <text evidence="2">Belongs to the GerABKC lipoprotein family.</text>
</comment>
<accession>A0A5N7IT50</accession>
<comment type="subcellular location">
    <subcellularLocation>
        <location evidence="1">Membrane</location>
        <topology evidence="1">Lipid-anchor</topology>
    </subcellularLocation>
</comment>
<comment type="caution">
    <text evidence="11">The sequence shown here is derived from an EMBL/GenBank/DDBJ whole genome shotgun (WGS) entry which is preliminary data.</text>
</comment>